<dbReference type="GeneID" id="58560853"/>
<dbReference type="GO" id="GO:0008914">
    <property type="term" value="F:leucyl-tRNA--protein transferase activity"/>
    <property type="evidence" value="ECO:0007669"/>
    <property type="project" value="UniProtKB-UniRule"/>
</dbReference>
<comment type="similarity">
    <text evidence="1">Belongs to the R-transferase family. Bpt subfamily.</text>
</comment>
<dbReference type="InterPro" id="IPR007471">
    <property type="entry name" value="N-end_Aminoacyl_Trfase_N"/>
</dbReference>
<dbReference type="EMBL" id="MUKV01000009">
    <property type="protein sequence ID" value="OQS41034.1"/>
    <property type="molecule type" value="Genomic_DNA"/>
</dbReference>
<dbReference type="NCBIfam" id="NF002341">
    <property type="entry name" value="PRK01305.1-1"/>
    <property type="match status" value="1"/>
</dbReference>
<dbReference type="Pfam" id="PF04377">
    <property type="entry name" value="ATE_C"/>
    <property type="match status" value="1"/>
</dbReference>
<comment type="catalytic activity">
    <reaction evidence="1">
        <text>N-terminal L-glutamyl-[protein] + L-leucyl-tRNA(Leu) = N-terminal L-leucyl-L-glutamyl-[protein] + tRNA(Leu) + H(+)</text>
        <dbReference type="Rhea" id="RHEA:50412"/>
        <dbReference type="Rhea" id="RHEA-COMP:9613"/>
        <dbReference type="Rhea" id="RHEA-COMP:9622"/>
        <dbReference type="Rhea" id="RHEA-COMP:12664"/>
        <dbReference type="Rhea" id="RHEA-COMP:12668"/>
        <dbReference type="ChEBI" id="CHEBI:15378"/>
        <dbReference type="ChEBI" id="CHEBI:64721"/>
        <dbReference type="ChEBI" id="CHEBI:78442"/>
        <dbReference type="ChEBI" id="CHEBI:78494"/>
        <dbReference type="ChEBI" id="CHEBI:133041"/>
        <dbReference type="EC" id="2.3.2.29"/>
    </reaction>
</comment>
<proteinExistence type="inferred from homology"/>
<dbReference type="GO" id="GO:0071596">
    <property type="term" value="P:ubiquitin-dependent protein catabolic process via the N-end rule pathway"/>
    <property type="evidence" value="ECO:0007669"/>
    <property type="project" value="InterPro"/>
</dbReference>
<organism evidence="2 3">
    <name type="scientific">Chromobacterium haemolyticum</name>
    <dbReference type="NCBI Taxonomy" id="394935"/>
    <lineage>
        <taxon>Bacteria</taxon>
        <taxon>Pseudomonadati</taxon>
        <taxon>Pseudomonadota</taxon>
        <taxon>Betaproteobacteria</taxon>
        <taxon>Neisseriales</taxon>
        <taxon>Chromobacteriaceae</taxon>
        <taxon>Chromobacterium</taxon>
    </lineage>
</organism>
<dbReference type="GO" id="GO:0004057">
    <property type="term" value="F:arginyl-tRNA--protein transferase activity"/>
    <property type="evidence" value="ECO:0007669"/>
    <property type="project" value="InterPro"/>
</dbReference>
<dbReference type="InterPro" id="IPR030700">
    <property type="entry name" value="N-end_Aminoacyl_Trfase"/>
</dbReference>
<dbReference type="NCBIfam" id="NF002342">
    <property type="entry name" value="PRK01305.1-3"/>
    <property type="match status" value="1"/>
</dbReference>
<dbReference type="Proteomes" id="UP000192721">
    <property type="component" value="Unassembled WGS sequence"/>
</dbReference>
<evidence type="ECO:0000256" key="1">
    <source>
        <dbReference type="HAMAP-Rule" id="MF_00689"/>
    </source>
</evidence>
<protein>
    <recommendedName>
        <fullName evidence="1">Aspartate/glutamate leucyltransferase</fullName>
        <ecNumber evidence="1">2.3.2.29</ecNumber>
    </recommendedName>
</protein>
<comment type="catalytic activity">
    <reaction evidence="1">
        <text>N-terminal L-aspartyl-[protein] + L-leucyl-tRNA(Leu) = N-terminal L-leucyl-L-aspartyl-[protein] + tRNA(Leu) + H(+)</text>
        <dbReference type="Rhea" id="RHEA:50420"/>
        <dbReference type="Rhea" id="RHEA-COMP:9613"/>
        <dbReference type="Rhea" id="RHEA-COMP:9622"/>
        <dbReference type="Rhea" id="RHEA-COMP:12669"/>
        <dbReference type="Rhea" id="RHEA-COMP:12674"/>
        <dbReference type="ChEBI" id="CHEBI:15378"/>
        <dbReference type="ChEBI" id="CHEBI:64720"/>
        <dbReference type="ChEBI" id="CHEBI:78442"/>
        <dbReference type="ChEBI" id="CHEBI:78494"/>
        <dbReference type="ChEBI" id="CHEBI:133042"/>
        <dbReference type="EC" id="2.3.2.29"/>
    </reaction>
</comment>
<reference evidence="2 3" key="1">
    <citation type="submission" date="2017-02" db="EMBL/GenBank/DDBJ databases">
        <title>Chromobacterium haemolyticum H5244.</title>
        <authorList>
            <person name="Gulvik C.A."/>
        </authorList>
    </citation>
    <scope>NUCLEOTIDE SEQUENCE [LARGE SCALE GENOMIC DNA]</scope>
    <source>
        <strain evidence="2 3">H5244</strain>
    </source>
</reference>
<keyword evidence="1 2" id="KW-0808">Transferase</keyword>
<name>A0A1W0D208_9NEIS</name>
<comment type="subcellular location">
    <subcellularLocation>
        <location evidence="1">Cytoplasm</location>
    </subcellularLocation>
</comment>
<keyword evidence="1" id="KW-0963">Cytoplasm</keyword>
<sequence length="245" mass="28151">MSHRDPGPTVAIHFYATAPYPCSYLAGRQARSQVAIPAEAIDGEVYSQLVKLGFRRSGLYTYRPYCDSCQACVPVRIPVERFAPSRTQRKVARRLEAMQVRLLPLEFNAEHYALYRWYQQSRHAGGGMSDDDPQQYSEFILKSGVDSMLAEFRLDGELKMVSLIDRLSDGLSAVYTFYDPDDAKSSLGVFNVLWQAELTQRLGLPHLYLGYWIRECQKMSYKAMYQPLQALMDGRWVELPRPRDE</sequence>
<dbReference type="PANTHER" id="PTHR21367:SF1">
    <property type="entry name" value="ARGINYL-TRNA--PROTEIN TRANSFERASE 1"/>
    <property type="match status" value="1"/>
</dbReference>
<dbReference type="PANTHER" id="PTHR21367">
    <property type="entry name" value="ARGININE-TRNA-PROTEIN TRANSFERASE 1"/>
    <property type="match status" value="1"/>
</dbReference>
<dbReference type="Pfam" id="PF04376">
    <property type="entry name" value="ATE_N"/>
    <property type="match status" value="1"/>
</dbReference>
<comment type="caution">
    <text evidence="2">The sequence shown here is derived from an EMBL/GenBank/DDBJ whole genome shotgun (WGS) entry which is preliminary data.</text>
</comment>
<dbReference type="InterPro" id="IPR016181">
    <property type="entry name" value="Acyl_CoA_acyltransferase"/>
</dbReference>
<dbReference type="GO" id="GO:0005737">
    <property type="term" value="C:cytoplasm"/>
    <property type="evidence" value="ECO:0007669"/>
    <property type="project" value="UniProtKB-SubCell"/>
</dbReference>
<accession>A0A1W0D208</accession>
<dbReference type="EC" id="2.3.2.29" evidence="1"/>
<evidence type="ECO:0000313" key="2">
    <source>
        <dbReference type="EMBL" id="OQS41034.1"/>
    </source>
</evidence>
<gene>
    <name evidence="1" type="primary">bpt</name>
    <name evidence="2" type="ORF">B0T45_09405</name>
</gene>
<comment type="function">
    <text evidence="1">Functions in the N-end rule pathway of protein degradation where it conjugates Leu from its aminoacyl-tRNA to the N-termini of proteins containing an N-terminal aspartate or glutamate.</text>
</comment>
<dbReference type="InterPro" id="IPR007472">
    <property type="entry name" value="N-end_Aminoacyl_Trfase_C"/>
</dbReference>
<dbReference type="PIRSF" id="PIRSF037208">
    <property type="entry name" value="ATE_pro_prd"/>
    <property type="match status" value="1"/>
</dbReference>
<dbReference type="SUPFAM" id="SSF55729">
    <property type="entry name" value="Acyl-CoA N-acyltransferases (Nat)"/>
    <property type="match status" value="1"/>
</dbReference>
<dbReference type="AlphaFoldDB" id="A0A1W0D208"/>
<keyword evidence="1" id="KW-0012">Acyltransferase</keyword>
<dbReference type="RefSeq" id="WP_039754930.1">
    <property type="nucleotide sequence ID" value="NZ_AP019312.1"/>
</dbReference>
<dbReference type="HAMAP" id="MF_00689">
    <property type="entry name" value="Bpt"/>
    <property type="match status" value="1"/>
</dbReference>
<dbReference type="NCBIfam" id="NF002346">
    <property type="entry name" value="PRK01305.2-3"/>
    <property type="match status" value="1"/>
</dbReference>
<dbReference type="InterPro" id="IPR017138">
    <property type="entry name" value="Asp_Glu_LeuTrfase"/>
</dbReference>
<evidence type="ECO:0000313" key="3">
    <source>
        <dbReference type="Proteomes" id="UP000192721"/>
    </source>
</evidence>